<protein>
    <submittedName>
        <fullName evidence="1">Uncharacterized protein</fullName>
    </submittedName>
</protein>
<dbReference type="Proteomes" id="UP000000268">
    <property type="component" value="Chromosome"/>
</dbReference>
<organism evidence="1 2">
    <name type="scientific">Acaryochloris marina (strain MBIC 11017)</name>
    <dbReference type="NCBI Taxonomy" id="329726"/>
    <lineage>
        <taxon>Bacteria</taxon>
        <taxon>Bacillati</taxon>
        <taxon>Cyanobacteriota</taxon>
        <taxon>Cyanophyceae</taxon>
        <taxon>Acaryochloridales</taxon>
        <taxon>Acaryochloridaceae</taxon>
        <taxon>Acaryochloris</taxon>
    </lineage>
</organism>
<keyword evidence="2" id="KW-1185">Reference proteome</keyword>
<dbReference type="STRING" id="329726.AM1_1385"/>
<reference evidence="1 2" key="1">
    <citation type="journal article" date="2008" name="Proc. Natl. Acad. Sci. U.S.A.">
        <title>Niche adaptation and genome expansion in the chlorophyll d-producing cyanobacterium Acaryochloris marina.</title>
        <authorList>
            <person name="Swingley W.D."/>
            <person name="Chen M."/>
            <person name="Cheung P.C."/>
            <person name="Conrad A.L."/>
            <person name="Dejesa L.C."/>
            <person name="Hao J."/>
            <person name="Honchak B.M."/>
            <person name="Karbach L.E."/>
            <person name="Kurdoglu A."/>
            <person name="Lahiri S."/>
            <person name="Mastrian S.D."/>
            <person name="Miyashita H."/>
            <person name="Page L."/>
            <person name="Ramakrishna P."/>
            <person name="Satoh S."/>
            <person name="Sattley W.M."/>
            <person name="Shimada Y."/>
            <person name="Taylor H.L."/>
            <person name="Tomo T."/>
            <person name="Tsuchiya T."/>
            <person name="Wang Z.T."/>
            <person name="Raymond J."/>
            <person name="Mimuro M."/>
            <person name="Blankenship R.E."/>
            <person name="Touchman J.W."/>
        </authorList>
    </citation>
    <scope>NUCLEOTIDE SEQUENCE [LARGE SCALE GENOMIC DNA]</scope>
    <source>
        <strain evidence="2">MBIC 11017</strain>
    </source>
</reference>
<dbReference type="EMBL" id="CP000828">
    <property type="protein sequence ID" value="ABW26416.1"/>
    <property type="molecule type" value="Genomic_DNA"/>
</dbReference>
<evidence type="ECO:0000313" key="1">
    <source>
        <dbReference type="EMBL" id="ABW26416.1"/>
    </source>
</evidence>
<dbReference type="AlphaFoldDB" id="B0C6J5"/>
<gene>
    <name evidence="1" type="ordered locus">AM1_1385</name>
</gene>
<sequence>MQQVAIIGGCGAGKLQPPQAVQQFLAQFQSSSSSQLDG</sequence>
<accession>B0C6J5</accession>
<name>B0C6J5_ACAM1</name>
<dbReference type="KEGG" id="amr:AM1_1385"/>
<evidence type="ECO:0000313" key="2">
    <source>
        <dbReference type="Proteomes" id="UP000000268"/>
    </source>
</evidence>
<proteinExistence type="predicted"/>
<dbReference type="HOGENOM" id="CLU_3323219_0_0_3"/>